<dbReference type="SUPFAM" id="SSF48498">
    <property type="entry name" value="Tetracyclin repressor-like, C-terminal domain"/>
    <property type="match status" value="1"/>
</dbReference>
<proteinExistence type="predicted"/>
<comment type="caution">
    <text evidence="4">The sequence shown here is derived from an EMBL/GenBank/DDBJ whole genome shotgun (WGS) entry which is preliminary data.</text>
</comment>
<dbReference type="AlphaFoldDB" id="A0A9D2ZTJ6"/>
<evidence type="ECO:0000259" key="3">
    <source>
        <dbReference type="PROSITE" id="PS50977"/>
    </source>
</evidence>
<name>A0A9D2ZTJ6_9BACT</name>
<protein>
    <submittedName>
        <fullName evidence="4">TetR/AcrR family transcriptional regulator</fullName>
    </submittedName>
</protein>
<dbReference type="EMBL" id="DWUP01000014">
    <property type="protein sequence ID" value="HJD52253.1"/>
    <property type="molecule type" value="Genomic_DNA"/>
</dbReference>
<dbReference type="InterPro" id="IPR001647">
    <property type="entry name" value="HTH_TetR"/>
</dbReference>
<feature type="DNA-binding region" description="H-T-H motif" evidence="2">
    <location>
        <begin position="33"/>
        <end position="52"/>
    </location>
</feature>
<dbReference type="SUPFAM" id="SSF46689">
    <property type="entry name" value="Homeodomain-like"/>
    <property type="match status" value="1"/>
</dbReference>
<reference evidence="4" key="2">
    <citation type="submission" date="2021-04" db="EMBL/GenBank/DDBJ databases">
        <authorList>
            <person name="Gilroy R."/>
        </authorList>
    </citation>
    <scope>NUCLEOTIDE SEQUENCE</scope>
    <source>
        <strain evidence="4">MalCec1-1739</strain>
    </source>
</reference>
<feature type="domain" description="HTH tetR-type" evidence="3">
    <location>
        <begin position="10"/>
        <end position="70"/>
    </location>
</feature>
<evidence type="ECO:0000313" key="4">
    <source>
        <dbReference type="EMBL" id="HJD52253.1"/>
    </source>
</evidence>
<dbReference type="PRINTS" id="PR00455">
    <property type="entry name" value="HTHTETR"/>
</dbReference>
<dbReference type="Proteomes" id="UP000787625">
    <property type="component" value="Unassembled WGS sequence"/>
</dbReference>
<reference evidence="4" key="1">
    <citation type="journal article" date="2021" name="PeerJ">
        <title>Extensive microbial diversity within the chicken gut microbiome revealed by metagenomics and culture.</title>
        <authorList>
            <person name="Gilroy R."/>
            <person name="Ravi A."/>
            <person name="Getino M."/>
            <person name="Pursley I."/>
            <person name="Horton D.L."/>
            <person name="Alikhan N.F."/>
            <person name="Baker D."/>
            <person name="Gharbi K."/>
            <person name="Hall N."/>
            <person name="Watson M."/>
            <person name="Adriaenssens E.M."/>
            <person name="Foster-Nyarko E."/>
            <person name="Jarju S."/>
            <person name="Secka A."/>
            <person name="Antonio M."/>
            <person name="Oren A."/>
            <person name="Chaudhuri R.R."/>
            <person name="La Ragione R."/>
            <person name="Hildebrand F."/>
            <person name="Pallen M.J."/>
        </authorList>
    </citation>
    <scope>NUCLEOTIDE SEQUENCE</scope>
    <source>
        <strain evidence="4">MalCec1-1739</strain>
    </source>
</reference>
<dbReference type="InterPro" id="IPR036271">
    <property type="entry name" value="Tet_transcr_reg_TetR-rel_C_sf"/>
</dbReference>
<dbReference type="InterPro" id="IPR009057">
    <property type="entry name" value="Homeodomain-like_sf"/>
</dbReference>
<evidence type="ECO:0000256" key="1">
    <source>
        <dbReference type="ARBA" id="ARBA00023125"/>
    </source>
</evidence>
<dbReference type="PROSITE" id="PS50977">
    <property type="entry name" value="HTH_TETR_2"/>
    <property type="match status" value="1"/>
</dbReference>
<evidence type="ECO:0000256" key="2">
    <source>
        <dbReference type="PROSITE-ProRule" id="PRU00335"/>
    </source>
</evidence>
<keyword evidence="1 2" id="KW-0238">DNA-binding</keyword>
<accession>A0A9D2ZTJ6</accession>
<dbReference type="Pfam" id="PF00440">
    <property type="entry name" value="TetR_N"/>
    <property type="match status" value="1"/>
</dbReference>
<gene>
    <name evidence="4" type="ORF">IAA93_00780</name>
</gene>
<organism evidence="4 5">
    <name type="scientific">Candidatus Avibacteroides avistercoris</name>
    <dbReference type="NCBI Taxonomy" id="2840690"/>
    <lineage>
        <taxon>Bacteria</taxon>
        <taxon>Pseudomonadati</taxon>
        <taxon>Bacteroidota</taxon>
        <taxon>Bacteroidia</taxon>
        <taxon>Bacteroidales</taxon>
        <taxon>Bacteroidaceae</taxon>
        <taxon>Bacteroidaceae incertae sedis</taxon>
        <taxon>Candidatus Avibacteroides</taxon>
    </lineage>
</organism>
<dbReference type="Gene3D" id="1.10.357.10">
    <property type="entry name" value="Tetracycline Repressor, domain 2"/>
    <property type="match status" value="1"/>
</dbReference>
<evidence type="ECO:0000313" key="5">
    <source>
        <dbReference type="Proteomes" id="UP000787625"/>
    </source>
</evidence>
<sequence length="209" mass="24245">MSNNLSVSKQQLRDLITDTAMTMFKQKGIRSVTMDELSSHLAISKRTVYELFEDKESLLLYGMARDKDRESAEFADMDKSGLSILDLALRFYKKVIDEHKSICSQFYLDLEKYPRALALIKEFHRRDRNNAHTFYRRGVEEGMFRSDINYEVLDVILPDTAKPLPGANVLLRYGLDQVFKTLMMILLRGIATPEGQKKIEEFLRTHPTL</sequence>
<dbReference type="GO" id="GO:0003677">
    <property type="term" value="F:DNA binding"/>
    <property type="evidence" value="ECO:0007669"/>
    <property type="project" value="UniProtKB-UniRule"/>
</dbReference>